<dbReference type="SUPFAM" id="SSF47819">
    <property type="entry name" value="HRDC-like"/>
    <property type="match status" value="1"/>
</dbReference>
<reference evidence="2" key="1">
    <citation type="journal article" date="2014" name="Genome Biol. Evol.">
        <title>Pangenome evidence for extensive interdomain horizontal transfer affecting lineage core and shell genes in uncultured planktonic thaumarchaeota and euryarchaeota.</title>
        <authorList>
            <person name="Deschamps P."/>
            <person name="Zivanovic Y."/>
            <person name="Moreira D."/>
            <person name="Rodriguez-Valera F."/>
            <person name="Lopez-Garcia P."/>
        </authorList>
    </citation>
    <scope>NUCLEOTIDE SEQUENCE</scope>
</reference>
<dbReference type="GO" id="GO:0000166">
    <property type="term" value="F:nucleotide binding"/>
    <property type="evidence" value="ECO:0007669"/>
    <property type="project" value="InterPro"/>
</dbReference>
<dbReference type="PROSITE" id="PS50967">
    <property type="entry name" value="HRDC"/>
    <property type="match status" value="1"/>
</dbReference>
<dbReference type="AlphaFoldDB" id="A0A075G602"/>
<feature type="domain" description="HRDC" evidence="1">
    <location>
        <begin position="1"/>
        <end position="76"/>
    </location>
</feature>
<dbReference type="InterPro" id="IPR010997">
    <property type="entry name" value="HRDC-like_sf"/>
</dbReference>
<gene>
    <name evidence="2" type="primary">rnd</name>
</gene>
<sequence length="154" mass="17833">SIFRELILFRELHARKRGIPPFRILPDAALIYLAGNPESELEEAPGLNSLGVRRFGHGLKKAIELGIKSPPFYRPKTNQSRPSNEEADRLKKLKKWRAGQAEKMELDQSLIWPMASLERLARIPIMDEEIFATEIRNWQREELETSLRTCLLDL</sequence>
<feature type="non-terminal residue" evidence="2">
    <location>
        <position position="1"/>
    </location>
</feature>
<name>A0A075G602_9EURY</name>
<dbReference type="PANTHER" id="PTHR47649">
    <property type="entry name" value="RIBONUCLEASE D"/>
    <property type="match status" value="1"/>
</dbReference>
<dbReference type="InterPro" id="IPR002121">
    <property type="entry name" value="HRDC_dom"/>
</dbReference>
<dbReference type="GO" id="GO:0003676">
    <property type="term" value="F:nucleic acid binding"/>
    <property type="evidence" value="ECO:0007669"/>
    <property type="project" value="InterPro"/>
</dbReference>
<dbReference type="EC" id="3.1.13.5" evidence="2"/>
<dbReference type="Gene3D" id="1.10.150.80">
    <property type="entry name" value="HRDC domain"/>
    <property type="match status" value="1"/>
</dbReference>
<keyword evidence="2" id="KW-0378">Hydrolase</keyword>
<dbReference type="Pfam" id="PF00570">
    <property type="entry name" value="HRDC"/>
    <property type="match status" value="1"/>
</dbReference>
<dbReference type="EMBL" id="KF900501">
    <property type="protein sequence ID" value="AIE97192.1"/>
    <property type="molecule type" value="Genomic_DNA"/>
</dbReference>
<organism evidence="2">
    <name type="scientific">uncultured marine group II/III euryarchaeote AD1000_95_H06</name>
    <dbReference type="NCBI Taxonomy" id="1457828"/>
    <lineage>
        <taxon>Archaea</taxon>
        <taxon>Methanobacteriati</taxon>
        <taxon>Methanobacteriota</taxon>
        <taxon>environmental samples</taxon>
    </lineage>
</organism>
<accession>A0A075G602</accession>
<dbReference type="InterPro" id="IPR051086">
    <property type="entry name" value="RNase_D-like"/>
</dbReference>
<evidence type="ECO:0000259" key="1">
    <source>
        <dbReference type="PROSITE" id="PS50967"/>
    </source>
</evidence>
<proteinExistence type="predicted"/>
<evidence type="ECO:0000313" key="2">
    <source>
        <dbReference type="EMBL" id="AIE97192.1"/>
    </source>
</evidence>
<dbReference type="GO" id="GO:0033890">
    <property type="term" value="F:ribonuclease D activity"/>
    <property type="evidence" value="ECO:0007669"/>
    <property type="project" value="UniProtKB-EC"/>
</dbReference>
<dbReference type="InterPro" id="IPR044876">
    <property type="entry name" value="HRDC_dom_sf"/>
</dbReference>
<protein>
    <submittedName>
        <fullName evidence="2">Putative ribonuclease D (Rnd)</fullName>
        <ecNumber evidence="2">3.1.13.5</ecNumber>
    </submittedName>
</protein>
<dbReference type="PANTHER" id="PTHR47649:SF1">
    <property type="entry name" value="RIBONUCLEASE D"/>
    <property type="match status" value="1"/>
</dbReference>